<keyword evidence="6" id="KW-0269">Exonuclease</keyword>
<feature type="domain" description="UvrD-like helicase C-terminal" evidence="5">
    <location>
        <begin position="24"/>
        <end position="99"/>
    </location>
</feature>
<evidence type="ECO:0000256" key="4">
    <source>
        <dbReference type="ARBA" id="ARBA00022840"/>
    </source>
</evidence>
<dbReference type="Gene3D" id="3.40.50.300">
    <property type="entry name" value="P-loop containing nucleotide triphosphate hydrolases"/>
    <property type="match status" value="1"/>
</dbReference>
<proteinExistence type="predicted"/>
<protein>
    <submittedName>
        <fullName evidence="6">3'-5' exonuclease</fullName>
    </submittedName>
</protein>
<gene>
    <name evidence="6" type="ORF">ACFWR3_11745</name>
</gene>
<sequence length="134" mass="15098">MASYGKFRSVNYREVIALRDYVEENTPFSTQHGVKGAEYPRVLAVFGGGWTQYNFPDMLANFSQRDSLSAQGRRRFERSRNLFYVACSRAQKDLVLLFTTQLSGSALETLKEWVGGVNIVDVQYSPEGIKSPSA</sequence>
<dbReference type="RefSeq" id="WP_381300656.1">
    <property type="nucleotide sequence ID" value="NZ_JBHXPM010000009.1"/>
</dbReference>
<comment type="caution">
    <text evidence="6">The sequence shown here is derived from an EMBL/GenBank/DDBJ whole genome shotgun (WGS) entry which is preliminary data.</text>
</comment>
<dbReference type="Pfam" id="PF13361">
    <property type="entry name" value="UvrD_C"/>
    <property type="match status" value="1"/>
</dbReference>
<keyword evidence="4" id="KW-0067">ATP-binding</keyword>
<evidence type="ECO:0000256" key="3">
    <source>
        <dbReference type="ARBA" id="ARBA00022806"/>
    </source>
</evidence>
<evidence type="ECO:0000313" key="7">
    <source>
        <dbReference type="Proteomes" id="UP001598300"/>
    </source>
</evidence>
<keyword evidence="1" id="KW-0547">Nucleotide-binding</keyword>
<evidence type="ECO:0000256" key="1">
    <source>
        <dbReference type="ARBA" id="ARBA00022741"/>
    </source>
</evidence>
<organism evidence="6 7">
    <name type="scientific">Streptomyces bacillaris</name>
    <dbReference type="NCBI Taxonomy" id="68179"/>
    <lineage>
        <taxon>Bacteria</taxon>
        <taxon>Bacillati</taxon>
        <taxon>Actinomycetota</taxon>
        <taxon>Actinomycetes</taxon>
        <taxon>Kitasatosporales</taxon>
        <taxon>Streptomycetaceae</taxon>
        <taxon>Streptomyces</taxon>
    </lineage>
</organism>
<dbReference type="InterPro" id="IPR014017">
    <property type="entry name" value="DNA_helicase_UvrD-like_C"/>
</dbReference>
<evidence type="ECO:0000256" key="2">
    <source>
        <dbReference type="ARBA" id="ARBA00022801"/>
    </source>
</evidence>
<dbReference type="Proteomes" id="UP001598300">
    <property type="component" value="Unassembled WGS sequence"/>
</dbReference>
<accession>A0ABW6DSJ6</accession>
<keyword evidence="6" id="KW-0540">Nuclease</keyword>
<evidence type="ECO:0000259" key="5">
    <source>
        <dbReference type="Pfam" id="PF13361"/>
    </source>
</evidence>
<dbReference type="SUPFAM" id="SSF52540">
    <property type="entry name" value="P-loop containing nucleoside triphosphate hydrolases"/>
    <property type="match status" value="1"/>
</dbReference>
<keyword evidence="7" id="KW-1185">Reference proteome</keyword>
<reference evidence="6 7" key="1">
    <citation type="submission" date="2024-09" db="EMBL/GenBank/DDBJ databases">
        <title>The Natural Products Discovery Center: Release of the First 8490 Sequenced Strains for Exploring Actinobacteria Biosynthetic Diversity.</title>
        <authorList>
            <person name="Kalkreuter E."/>
            <person name="Kautsar S.A."/>
            <person name="Yang D."/>
            <person name="Bader C.D."/>
            <person name="Teijaro C.N."/>
            <person name="Fluegel L."/>
            <person name="Davis C.M."/>
            <person name="Simpson J.R."/>
            <person name="Lauterbach L."/>
            <person name="Steele A.D."/>
            <person name="Gui C."/>
            <person name="Meng S."/>
            <person name="Li G."/>
            <person name="Viehrig K."/>
            <person name="Ye F."/>
            <person name="Su P."/>
            <person name="Kiefer A.F."/>
            <person name="Nichols A."/>
            <person name="Cepeda A.J."/>
            <person name="Yan W."/>
            <person name="Fan B."/>
            <person name="Jiang Y."/>
            <person name="Adhikari A."/>
            <person name="Zheng C.-J."/>
            <person name="Schuster L."/>
            <person name="Cowan T.M."/>
            <person name="Smanski M.J."/>
            <person name="Chevrette M.G."/>
            <person name="De Carvalho L.P.S."/>
            <person name="Shen B."/>
        </authorList>
    </citation>
    <scope>NUCLEOTIDE SEQUENCE [LARGE SCALE GENOMIC DNA]</scope>
    <source>
        <strain evidence="6 7">NPDC058584</strain>
    </source>
</reference>
<name>A0ABW6DSJ6_9ACTN</name>
<keyword evidence="3" id="KW-0347">Helicase</keyword>
<dbReference type="InterPro" id="IPR027417">
    <property type="entry name" value="P-loop_NTPase"/>
</dbReference>
<keyword evidence="2" id="KW-0378">Hydrolase</keyword>
<dbReference type="EMBL" id="JBHXPM010000009">
    <property type="protein sequence ID" value="MFD3956748.1"/>
    <property type="molecule type" value="Genomic_DNA"/>
</dbReference>
<evidence type="ECO:0000313" key="6">
    <source>
        <dbReference type="EMBL" id="MFD3956748.1"/>
    </source>
</evidence>
<dbReference type="GO" id="GO:0004527">
    <property type="term" value="F:exonuclease activity"/>
    <property type="evidence" value="ECO:0007669"/>
    <property type="project" value="UniProtKB-KW"/>
</dbReference>